<feature type="compositionally biased region" description="Basic and acidic residues" evidence="1">
    <location>
        <begin position="207"/>
        <end position="216"/>
    </location>
</feature>
<protein>
    <submittedName>
        <fullName evidence="2">Uncharacterized protein</fullName>
    </submittedName>
</protein>
<dbReference type="AlphaFoldDB" id="A0A0R3UBG6"/>
<organism evidence="2 3">
    <name type="scientific">Mesocestoides corti</name>
    <name type="common">Flatworm</name>
    <dbReference type="NCBI Taxonomy" id="53468"/>
    <lineage>
        <taxon>Eukaryota</taxon>
        <taxon>Metazoa</taxon>
        <taxon>Spiralia</taxon>
        <taxon>Lophotrochozoa</taxon>
        <taxon>Platyhelminthes</taxon>
        <taxon>Cestoda</taxon>
        <taxon>Eucestoda</taxon>
        <taxon>Cyclophyllidea</taxon>
        <taxon>Mesocestoididae</taxon>
        <taxon>Mesocestoides</taxon>
    </lineage>
</organism>
<feature type="region of interest" description="Disordered" evidence="1">
    <location>
        <begin position="197"/>
        <end position="216"/>
    </location>
</feature>
<gene>
    <name evidence="2" type="ORF">MCOS_LOCUS4267</name>
</gene>
<dbReference type="OrthoDB" id="6239159at2759"/>
<name>A0A0R3UBG6_MESCO</name>
<evidence type="ECO:0000313" key="2">
    <source>
        <dbReference type="EMBL" id="VDD78264.1"/>
    </source>
</evidence>
<reference evidence="2 3" key="1">
    <citation type="submission" date="2018-10" db="EMBL/GenBank/DDBJ databases">
        <authorList>
            <consortium name="Pathogen Informatics"/>
        </authorList>
    </citation>
    <scope>NUCLEOTIDE SEQUENCE [LARGE SCALE GENOMIC DNA]</scope>
</reference>
<sequence length="708" mass="80267">MPTLDEDVAFFNGMLQELIVEEQELDELHRKIQVGFKKSLVRVNINEERSDTTNEQLPANLLSELETALSRARIAYESYQSKAKSHPHSKQPACDPPPQTKPVHPPKVAASNDTPKRQPSVGRKFKPAHTTAPYNTFKERPQNRRPLSGVTMLRRKAKSWVSGSPRNNSASQTTQKCPQDHSPPDSTSCPVKVIKESTFVPTSSGSRKPEEKPSNSCRYELHLTADERVRDIISLSKSLKTYAEEAQISSGDPTPRLRFQEYCESIGNSNEFDLSRAQRYLEANLPEVISLFENFSQILDVIDWNVATEGQWLWRNQMLENFLAIFDIAEYFKPRLLGNVDECGGVPELAASGSSPKIETIWKAYVCSGGQRQSPSSSEPPVIPSRSFCLTHGPAVLVKDNSAQRDLLDMVDMWRDIFHLQRQLRQLEYIEKRLPDWLQMIAEQQSEKASTLRLLCSIACGCLPEAGCTQSPENERKSYHDLENVEHDGTVVAVDEIYQLGIEHKENNEIYLFDFVDSLQVSYPVTLSHVSTDRLEKLPPYFHGRLFDEHLSCLASDVFRQLTSRLETWMDALDANAQTEFIARHMKAHEELTILRRQIFTLLKLLVPNPSLSDGFDCTTADLDRLLVRIISEISKSGSSSTDGDENLSLPIVSVCIEPEHCVQVLRQRVLTLLQTLLPSLRLPKSFDITRDLHDLINAVYSYNTQKF</sequence>
<accession>A0A0R3UBG6</accession>
<evidence type="ECO:0000256" key="1">
    <source>
        <dbReference type="SAM" id="MobiDB-lite"/>
    </source>
</evidence>
<keyword evidence="3" id="KW-1185">Reference proteome</keyword>
<feature type="compositionally biased region" description="Polar residues" evidence="1">
    <location>
        <begin position="161"/>
        <end position="177"/>
    </location>
</feature>
<dbReference type="Proteomes" id="UP000267029">
    <property type="component" value="Unassembled WGS sequence"/>
</dbReference>
<dbReference type="EMBL" id="UXSR01001438">
    <property type="protein sequence ID" value="VDD78264.1"/>
    <property type="molecule type" value="Genomic_DNA"/>
</dbReference>
<evidence type="ECO:0000313" key="3">
    <source>
        <dbReference type="Proteomes" id="UP000267029"/>
    </source>
</evidence>
<proteinExistence type="predicted"/>
<feature type="region of interest" description="Disordered" evidence="1">
    <location>
        <begin position="79"/>
        <end position="191"/>
    </location>
</feature>
<feature type="compositionally biased region" description="Pro residues" evidence="1">
    <location>
        <begin position="94"/>
        <end position="105"/>
    </location>
</feature>